<keyword evidence="2" id="KW-1185">Reference proteome</keyword>
<gene>
    <name evidence="1" type="ORF">ILYODFUR_023867</name>
</gene>
<dbReference type="EMBL" id="JAHRIQ010095456">
    <property type="protein sequence ID" value="MEQ2252639.1"/>
    <property type="molecule type" value="Genomic_DNA"/>
</dbReference>
<proteinExistence type="predicted"/>
<evidence type="ECO:0000313" key="2">
    <source>
        <dbReference type="Proteomes" id="UP001482620"/>
    </source>
</evidence>
<dbReference type="Proteomes" id="UP001482620">
    <property type="component" value="Unassembled WGS sequence"/>
</dbReference>
<organism evidence="1 2">
    <name type="scientific">Ilyodon furcidens</name>
    <name type="common">goldbreast splitfin</name>
    <dbReference type="NCBI Taxonomy" id="33524"/>
    <lineage>
        <taxon>Eukaryota</taxon>
        <taxon>Metazoa</taxon>
        <taxon>Chordata</taxon>
        <taxon>Craniata</taxon>
        <taxon>Vertebrata</taxon>
        <taxon>Euteleostomi</taxon>
        <taxon>Actinopterygii</taxon>
        <taxon>Neopterygii</taxon>
        <taxon>Teleostei</taxon>
        <taxon>Neoteleostei</taxon>
        <taxon>Acanthomorphata</taxon>
        <taxon>Ovalentaria</taxon>
        <taxon>Atherinomorphae</taxon>
        <taxon>Cyprinodontiformes</taxon>
        <taxon>Goodeidae</taxon>
        <taxon>Ilyodon</taxon>
    </lineage>
</organism>
<protein>
    <submittedName>
        <fullName evidence="1">Uncharacterized protein</fullName>
    </submittedName>
</protein>
<evidence type="ECO:0000313" key="1">
    <source>
        <dbReference type="EMBL" id="MEQ2252639.1"/>
    </source>
</evidence>
<reference evidence="1 2" key="1">
    <citation type="submission" date="2021-06" db="EMBL/GenBank/DDBJ databases">
        <authorList>
            <person name="Palmer J.M."/>
        </authorList>
    </citation>
    <scope>NUCLEOTIDE SEQUENCE [LARGE SCALE GENOMIC DNA]</scope>
    <source>
        <strain evidence="2">if_2019</strain>
        <tissue evidence="1">Muscle</tissue>
    </source>
</reference>
<feature type="non-terminal residue" evidence="1">
    <location>
        <position position="103"/>
    </location>
</feature>
<name>A0ABV0V6C9_9TELE</name>
<sequence>MTDLFLCWGQSKGCFMPLNPEPEPLSVQDQISKVSFCRLLAERVKLKMEELHSMSRSEWTRTGTRVSHPLIRFTDDIYSVSKQIHERSQQRDADRGVFKVCVC</sequence>
<comment type="caution">
    <text evidence="1">The sequence shown here is derived from an EMBL/GenBank/DDBJ whole genome shotgun (WGS) entry which is preliminary data.</text>
</comment>
<accession>A0ABV0V6C9</accession>